<proteinExistence type="predicted"/>
<dbReference type="EMBL" id="DWXN01000005">
    <property type="protein sequence ID" value="HJB74537.1"/>
    <property type="molecule type" value="Genomic_DNA"/>
</dbReference>
<feature type="region of interest" description="Disordered" evidence="1">
    <location>
        <begin position="29"/>
        <end position="61"/>
    </location>
</feature>
<gene>
    <name evidence="3" type="ORF">IAA37_02550</name>
</gene>
<organism evidence="3 4">
    <name type="scientific">Candidatus Eubacterium faecale</name>
    <dbReference type="NCBI Taxonomy" id="2838568"/>
    <lineage>
        <taxon>Bacteria</taxon>
        <taxon>Bacillati</taxon>
        <taxon>Bacillota</taxon>
        <taxon>Clostridia</taxon>
        <taxon>Eubacteriales</taxon>
        <taxon>Eubacteriaceae</taxon>
        <taxon>Eubacterium</taxon>
    </lineage>
</organism>
<feature type="chain" id="PRO_5038646002" description="Lipoprotein" evidence="2">
    <location>
        <begin position="25"/>
        <end position="173"/>
    </location>
</feature>
<feature type="signal peptide" evidence="2">
    <location>
        <begin position="1"/>
        <end position="24"/>
    </location>
</feature>
<dbReference type="Proteomes" id="UP000823877">
    <property type="component" value="Unassembled WGS sequence"/>
</dbReference>
<evidence type="ECO:0008006" key="5">
    <source>
        <dbReference type="Google" id="ProtNLM"/>
    </source>
</evidence>
<reference evidence="3" key="1">
    <citation type="journal article" date="2021" name="PeerJ">
        <title>Extensive microbial diversity within the chicken gut microbiome revealed by metagenomics and culture.</title>
        <authorList>
            <person name="Gilroy R."/>
            <person name="Ravi A."/>
            <person name="Getino M."/>
            <person name="Pursley I."/>
            <person name="Horton D.L."/>
            <person name="Alikhan N.F."/>
            <person name="Baker D."/>
            <person name="Gharbi K."/>
            <person name="Hall N."/>
            <person name="Watson M."/>
            <person name="Adriaenssens E.M."/>
            <person name="Foster-Nyarko E."/>
            <person name="Jarju S."/>
            <person name="Secka A."/>
            <person name="Antonio M."/>
            <person name="Oren A."/>
            <person name="Chaudhuri R.R."/>
            <person name="La Ragione R."/>
            <person name="Hildebrand F."/>
            <person name="Pallen M.J."/>
        </authorList>
    </citation>
    <scope>NUCLEOTIDE SEQUENCE</scope>
    <source>
        <strain evidence="3">CHK188-16595</strain>
    </source>
</reference>
<sequence length="173" mass="18998">MKHVVTAALAVLLLAALLSACSTAENDPAQAQTQTQTQAQTSAQIPAPAQEQTQPAPEQSVQERAAAAYAADPDHVLPEEDAKEIAYTALEQECKNKTFSDDINHFTFDSIKHCDIRETYGAFNRGNDISAYNTSSHPYYAVRYNDSSFPGNYAYFCIDLRNGDLLYTGYMGD</sequence>
<keyword evidence="2" id="KW-0732">Signal</keyword>
<comment type="caution">
    <text evidence="3">The sequence shown here is derived from an EMBL/GenBank/DDBJ whole genome shotgun (WGS) entry which is preliminary data.</text>
</comment>
<protein>
    <recommendedName>
        <fullName evidence="5">Lipoprotein</fullName>
    </recommendedName>
</protein>
<name>A0A9D2MH02_9FIRM</name>
<dbReference type="AlphaFoldDB" id="A0A9D2MH02"/>
<evidence type="ECO:0000313" key="4">
    <source>
        <dbReference type="Proteomes" id="UP000823877"/>
    </source>
</evidence>
<dbReference type="PROSITE" id="PS51257">
    <property type="entry name" value="PROKAR_LIPOPROTEIN"/>
    <property type="match status" value="1"/>
</dbReference>
<evidence type="ECO:0000313" key="3">
    <source>
        <dbReference type="EMBL" id="HJB74537.1"/>
    </source>
</evidence>
<reference evidence="3" key="2">
    <citation type="submission" date="2021-04" db="EMBL/GenBank/DDBJ databases">
        <authorList>
            <person name="Gilroy R."/>
        </authorList>
    </citation>
    <scope>NUCLEOTIDE SEQUENCE</scope>
    <source>
        <strain evidence="3">CHK188-16595</strain>
    </source>
</reference>
<accession>A0A9D2MH02</accession>
<evidence type="ECO:0000256" key="2">
    <source>
        <dbReference type="SAM" id="SignalP"/>
    </source>
</evidence>
<evidence type="ECO:0000256" key="1">
    <source>
        <dbReference type="SAM" id="MobiDB-lite"/>
    </source>
</evidence>